<dbReference type="Proteomes" id="UP000216024">
    <property type="component" value="Unassembled WGS sequence"/>
</dbReference>
<comment type="caution">
    <text evidence="2">The sequence shown here is derived from an EMBL/GenBank/DDBJ whole genome shotgun (WGS) entry which is preliminary data.</text>
</comment>
<keyword evidence="1" id="KW-0472">Membrane</keyword>
<dbReference type="EMBL" id="NIBG01000003">
    <property type="protein sequence ID" value="PAB60341.1"/>
    <property type="molecule type" value="Genomic_DNA"/>
</dbReference>
<gene>
    <name evidence="2" type="ORF">CCE28_05450</name>
</gene>
<keyword evidence="3" id="KW-1185">Reference proteome</keyword>
<sequence length="199" mass="22152">MNFVRMTYEKIIESDDLKSYDNKGLTIFIAFGIIGQLLRVLSSGQLIDATSIEIAIVFIKGLFVGFISHFILYYLNGAVTSFVSSKLGGVASNVETRIGHAIGLFPFLVLNVGLLILHIILLAIGYLTSNLALTLINHGPDFEFIEYLRNTCRLITVGLTSYTIARINKFGLVKGFISCYWFLLLALPLWLFLLFKSAT</sequence>
<organism evidence="2 3">
    <name type="scientific">Anaeromicrobium sediminis</name>
    <dbReference type="NCBI Taxonomy" id="1478221"/>
    <lineage>
        <taxon>Bacteria</taxon>
        <taxon>Bacillati</taxon>
        <taxon>Bacillota</taxon>
        <taxon>Clostridia</taxon>
        <taxon>Peptostreptococcales</taxon>
        <taxon>Thermotaleaceae</taxon>
        <taxon>Anaeromicrobium</taxon>
    </lineage>
</organism>
<name>A0A267ML77_9FIRM</name>
<dbReference type="AlphaFoldDB" id="A0A267ML77"/>
<keyword evidence="1" id="KW-0812">Transmembrane</keyword>
<feature type="transmembrane region" description="Helical" evidence="1">
    <location>
        <begin position="54"/>
        <end position="75"/>
    </location>
</feature>
<proteinExistence type="predicted"/>
<feature type="transmembrane region" description="Helical" evidence="1">
    <location>
        <begin position="104"/>
        <end position="127"/>
    </location>
</feature>
<evidence type="ECO:0000256" key="1">
    <source>
        <dbReference type="SAM" id="Phobius"/>
    </source>
</evidence>
<dbReference type="RefSeq" id="WP_095131767.1">
    <property type="nucleotide sequence ID" value="NZ_NIBG01000003.1"/>
</dbReference>
<evidence type="ECO:0000313" key="2">
    <source>
        <dbReference type="EMBL" id="PAB60341.1"/>
    </source>
</evidence>
<feature type="transmembrane region" description="Helical" evidence="1">
    <location>
        <begin position="175"/>
        <end position="195"/>
    </location>
</feature>
<feature type="transmembrane region" description="Helical" evidence="1">
    <location>
        <begin position="24"/>
        <end position="42"/>
    </location>
</feature>
<evidence type="ECO:0008006" key="4">
    <source>
        <dbReference type="Google" id="ProtNLM"/>
    </source>
</evidence>
<keyword evidence="1" id="KW-1133">Transmembrane helix</keyword>
<reference evidence="2 3" key="1">
    <citation type="submission" date="2017-06" db="EMBL/GenBank/DDBJ databases">
        <title>Draft genome sequence of anaerobic fermentative bacterium Anaeromicrobium sediminis DY2726D isolated from West Pacific Ocean sediments.</title>
        <authorList>
            <person name="Zeng X."/>
        </authorList>
    </citation>
    <scope>NUCLEOTIDE SEQUENCE [LARGE SCALE GENOMIC DNA]</scope>
    <source>
        <strain evidence="2 3">DY2726D</strain>
    </source>
</reference>
<evidence type="ECO:0000313" key="3">
    <source>
        <dbReference type="Proteomes" id="UP000216024"/>
    </source>
</evidence>
<accession>A0A267ML77</accession>
<protein>
    <recommendedName>
        <fullName evidence="4">Yip1 domain-containing protein</fullName>
    </recommendedName>
</protein>